<accession>A0A9Q8SQD9</accession>
<proteinExistence type="predicted"/>
<reference evidence="1" key="1">
    <citation type="journal article" date="2021" name="Mol. Plant Microbe Interact.">
        <title>Complete Genome Sequence of the Plant-Pathogenic Fungus Colletotrichum lupini.</title>
        <authorList>
            <person name="Baroncelli R."/>
            <person name="Pensec F."/>
            <person name="Da Lio D."/>
            <person name="Boufleur T."/>
            <person name="Vicente I."/>
            <person name="Sarrocco S."/>
            <person name="Picot A."/>
            <person name="Baraldi E."/>
            <person name="Sukno S."/>
            <person name="Thon M."/>
            <person name="Le Floch G."/>
        </authorList>
    </citation>
    <scope>NUCLEOTIDE SEQUENCE</scope>
    <source>
        <strain evidence="1">IMI 504893</strain>
    </source>
</reference>
<gene>
    <name evidence="1" type="ORF">CLUP02_06156</name>
</gene>
<keyword evidence="2" id="KW-1185">Reference proteome</keyword>
<evidence type="ECO:0000313" key="1">
    <source>
        <dbReference type="EMBL" id="UQC80672.1"/>
    </source>
</evidence>
<sequence length="297" mass="33280">MPLLLSVNDTSMGAKRARSLLILHESFCLGERPDRAGNSCAEPRYLQEKARSIAVNILDGNPIEESTLDRLRCRCDLALGATLSEFPRTPLPLSCRLLLRIPTLTNIIQHCTRAAFLCSTKSHPNYATFAQQLRSTSLTSCYKTRPRRDTFLVAYFAPGELLDRLTNAKHQTPISSAHPRLLCIASLGILNHLTSLNKACIMHLVFIVFNARPSVIRRRLHAKFPYLVSRPPIPIGIQQTEPTRSNAHCNGRLQYVSGHMGLLKPQTLPRQEPEKRTGLIHVCASTVPSVQTENWEF</sequence>
<organism evidence="1 2">
    <name type="scientific">Colletotrichum lupini</name>
    <dbReference type="NCBI Taxonomy" id="145971"/>
    <lineage>
        <taxon>Eukaryota</taxon>
        <taxon>Fungi</taxon>
        <taxon>Dikarya</taxon>
        <taxon>Ascomycota</taxon>
        <taxon>Pezizomycotina</taxon>
        <taxon>Sordariomycetes</taxon>
        <taxon>Hypocreomycetidae</taxon>
        <taxon>Glomerellales</taxon>
        <taxon>Glomerellaceae</taxon>
        <taxon>Colletotrichum</taxon>
        <taxon>Colletotrichum acutatum species complex</taxon>
    </lineage>
</organism>
<name>A0A9Q8SQD9_9PEZI</name>
<evidence type="ECO:0000313" key="2">
    <source>
        <dbReference type="Proteomes" id="UP000830671"/>
    </source>
</evidence>
<dbReference type="AlphaFoldDB" id="A0A9Q8SQD9"/>
<dbReference type="GeneID" id="73340169"/>
<dbReference type="RefSeq" id="XP_049142302.1">
    <property type="nucleotide sequence ID" value="XM_049285159.1"/>
</dbReference>
<protein>
    <submittedName>
        <fullName evidence="1">Uncharacterized protein</fullName>
    </submittedName>
</protein>
<dbReference type="KEGG" id="clup:CLUP02_06156"/>
<dbReference type="EMBL" id="CP019475">
    <property type="protein sequence ID" value="UQC80672.1"/>
    <property type="molecule type" value="Genomic_DNA"/>
</dbReference>
<dbReference type="Proteomes" id="UP000830671">
    <property type="component" value="Chromosome 3"/>
</dbReference>